<evidence type="ECO:0000256" key="1">
    <source>
        <dbReference type="SAM" id="MobiDB-lite"/>
    </source>
</evidence>
<organism evidence="2">
    <name type="scientific">Pyricularia oryzae (strain Y34)</name>
    <name type="common">Rice blast fungus</name>
    <name type="synonym">Magnaporthe oryzae</name>
    <dbReference type="NCBI Taxonomy" id="1143189"/>
    <lineage>
        <taxon>Eukaryota</taxon>
        <taxon>Fungi</taxon>
        <taxon>Dikarya</taxon>
        <taxon>Ascomycota</taxon>
        <taxon>Pezizomycotina</taxon>
        <taxon>Sordariomycetes</taxon>
        <taxon>Sordariomycetidae</taxon>
        <taxon>Magnaporthales</taxon>
        <taxon>Pyriculariaceae</taxon>
        <taxon>Pyricularia</taxon>
    </lineage>
</organism>
<dbReference type="Proteomes" id="UP000011086">
    <property type="component" value="Unassembled WGS sequence"/>
</dbReference>
<proteinExistence type="predicted"/>
<name>A0AA97NNS4_PYRO3</name>
<feature type="region of interest" description="Disordered" evidence="1">
    <location>
        <begin position="1"/>
        <end position="26"/>
    </location>
</feature>
<dbReference type="EMBL" id="JH793129">
    <property type="protein sequence ID" value="ELQ33575.1"/>
    <property type="molecule type" value="Genomic_DNA"/>
</dbReference>
<protein>
    <submittedName>
        <fullName evidence="2">Uncharacterized protein</fullName>
    </submittedName>
</protein>
<gene>
    <name evidence="2" type="ORF">OOU_Y34scaffold00925g13</name>
</gene>
<sequence length="26" mass="2880">MEVSSNPKPAARHLSKDANLKADMIR</sequence>
<reference evidence="2" key="1">
    <citation type="journal article" date="2012" name="PLoS Genet.">
        <title>Comparative analysis of the genomes of two field isolates of the rice blast fungus Magnaporthe oryzae.</title>
        <authorList>
            <person name="Xue M."/>
            <person name="Yang J."/>
            <person name="Li Z."/>
            <person name="Hu S."/>
            <person name="Yao N."/>
            <person name="Dean R.A."/>
            <person name="Zhao W."/>
            <person name="Shen M."/>
            <person name="Zhang H."/>
            <person name="Li C."/>
            <person name="Liu L."/>
            <person name="Cao L."/>
            <person name="Xu X."/>
            <person name="Xing Y."/>
            <person name="Hsiang T."/>
            <person name="Zhang Z."/>
            <person name="Xu J.R."/>
            <person name="Peng Y.L."/>
        </authorList>
    </citation>
    <scope>NUCLEOTIDE SEQUENCE</scope>
    <source>
        <strain evidence="2">Y34</strain>
    </source>
</reference>
<dbReference type="AlphaFoldDB" id="A0AA97NNS4"/>
<accession>A0AA97NNS4</accession>
<evidence type="ECO:0000313" key="2">
    <source>
        <dbReference type="EMBL" id="ELQ33575.1"/>
    </source>
</evidence>
<feature type="compositionally biased region" description="Basic and acidic residues" evidence="1">
    <location>
        <begin position="14"/>
        <end position="26"/>
    </location>
</feature>